<proteinExistence type="predicted"/>
<protein>
    <recommendedName>
        <fullName evidence="3">Pentatricopeptide repeat protein</fullName>
    </recommendedName>
</protein>
<reference evidence="1 2" key="1">
    <citation type="journal article" date="2016" name="Nat. Commun.">
        <title>Ectomycorrhizal ecology is imprinted in the genome of the dominant symbiotic fungus Cenococcum geophilum.</title>
        <authorList>
            <consortium name="DOE Joint Genome Institute"/>
            <person name="Peter M."/>
            <person name="Kohler A."/>
            <person name="Ohm R.A."/>
            <person name="Kuo A."/>
            <person name="Krutzmann J."/>
            <person name="Morin E."/>
            <person name="Arend M."/>
            <person name="Barry K.W."/>
            <person name="Binder M."/>
            <person name="Choi C."/>
            <person name="Clum A."/>
            <person name="Copeland A."/>
            <person name="Grisel N."/>
            <person name="Haridas S."/>
            <person name="Kipfer T."/>
            <person name="LaButti K."/>
            <person name="Lindquist E."/>
            <person name="Lipzen A."/>
            <person name="Maire R."/>
            <person name="Meier B."/>
            <person name="Mihaltcheva S."/>
            <person name="Molinier V."/>
            <person name="Murat C."/>
            <person name="Poggeler S."/>
            <person name="Quandt C.A."/>
            <person name="Sperisen C."/>
            <person name="Tritt A."/>
            <person name="Tisserant E."/>
            <person name="Crous P.W."/>
            <person name="Henrissat B."/>
            <person name="Nehls U."/>
            <person name="Egli S."/>
            <person name="Spatafora J.W."/>
            <person name="Grigoriev I.V."/>
            <person name="Martin F.M."/>
        </authorList>
    </citation>
    <scope>NUCLEOTIDE SEQUENCE [LARGE SCALE GENOMIC DNA]</scope>
    <source>
        <strain evidence="1 2">CBS 459.81</strain>
    </source>
</reference>
<dbReference type="OrthoDB" id="185373at2759"/>
<dbReference type="Proteomes" id="UP000250266">
    <property type="component" value="Unassembled WGS sequence"/>
</dbReference>
<dbReference type="Gene3D" id="1.25.40.10">
    <property type="entry name" value="Tetratricopeptide repeat domain"/>
    <property type="match status" value="1"/>
</dbReference>
<evidence type="ECO:0000313" key="2">
    <source>
        <dbReference type="Proteomes" id="UP000250266"/>
    </source>
</evidence>
<keyword evidence="2" id="KW-1185">Reference proteome</keyword>
<dbReference type="InterPro" id="IPR011990">
    <property type="entry name" value="TPR-like_helical_dom_sf"/>
</dbReference>
<gene>
    <name evidence="1" type="ORF">K432DRAFT_357268</name>
</gene>
<organism evidence="1 2">
    <name type="scientific">Lepidopterella palustris CBS 459.81</name>
    <dbReference type="NCBI Taxonomy" id="1314670"/>
    <lineage>
        <taxon>Eukaryota</taxon>
        <taxon>Fungi</taxon>
        <taxon>Dikarya</taxon>
        <taxon>Ascomycota</taxon>
        <taxon>Pezizomycotina</taxon>
        <taxon>Dothideomycetes</taxon>
        <taxon>Pleosporomycetidae</taxon>
        <taxon>Mytilinidiales</taxon>
        <taxon>Argynnaceae</taxon>
        <taxon>Lepidopterella</taxon>
    </lineage>
</organism>
<dbReference type="EMBL" id="KV745077">
    <property type="protein sequence ID" value="OCK78156.1"/>
    <property type="molecule type" value="Genomic_DNA"/>
</dbReference>
<accession>A0A8E2E691</accession>
<evidence type="ECO:0008006" key="3">
    <source>
        <dbReference type="Google" id="ProtNLM"/>
    </source>
</evidence>
<dbReference type="AlphaFoldDB" id="A0A8E2E691"/>
<sequence>MSPKLSVICPLAPFLIPFPARIALRKTPQIFRPLLCSNAYAIHTKSSRASSKYLTRIKRAKEKAYIKYHLPLVPEDEGPEDSLGAFRRNLYSGDLDNSMKLYPDLVEKSLLQSFDTLAIAKLLHSSYRNYPIDKRHQDLDSKYLSFAETLIQDLRSRKLPPECAAHIHLISFFKISRQYDKGYNFWTWLVRQQDTYINAAVYGAAIEMLAYQGIAPLQELEEMYSQALKRFPGTFAEYHLSPDAIVVDKAQPTSIAGLPMSLLQGILTARLLHGEWRASYIALDTALRLYPTQVPARLLEMFALERPISESYTAFLMACRGGIVLKSNRLTGLLNRLKDAQFHRSMEDKLTLLRGMVTAMHAYLGAGGTLSGYHLSSLITGFSGLLPSRLSVTPFGPEATEATGLIVSTTRKVVAVLLQSCIQPSVSTFGSLIGLAGKAKIPALVEQTVKEMAAFKLEPDDVIHRITLSAAGDAEDAQLVESRWKSLVEFANTKGRPLSASDWRCLAVAVKRTQHMEYLHEQIETLSHTITDELKEKINAQLFKERILEPAYTVDKIALAFHLEMILNQIQQLVELFKSGRILDFHLSPIPMFLDPAHRALGSVEDLRAVYDELNTDPLQPRPSPSNPTITATGIPFDELRFENWVSIHTLMDDAESVENEKRRLVDEAIAAGMPVPKQNYDFGIFRRLTSDQNAEAHGTYTVPSKAELRERILKLRGTKAAV</sequence>
<evidence type="ECO:0000313" key="1">
    <source>
        <dbReference type="EMBL" id="OCK78156.1"/>
    </source>
</evidence>
<name>A0A8E2E691_9PEZI</name>